<dbReference type="AlphaFoldDB" id="A0A1M5LWD5"/>
<sequence length="88" mass="9943">MLDPQKIEDVAARLASVLPPGLLGLRRELEENFRAVLRANLERFDLVSRERFDIQAQLLSRTQERLLQLEQRLAALESTDASGRSNAG</sequence>
<dbReference type="HAMAP" id="MF_02216">
    <property type="entry name" value="UbiK"/>
    <property type="match status" value="1"/>
</dbReference>
<dbReference type="UniPathway" id="UPA00232"/>
<proteinExistence type="inferred from homology"/>
<dbReference type="PANTHER" id="PTHR38040:SF1">
    <property type="entry name" value="UBIQUINONE BIOSYNTHESIS ACCESSORY FACTOR UBIK"/>
    <property type="match status" value="1"/>
</dbReference>
<dbReference type="Pfam" id="PF04380">
    <property type="entry name" value="BMFP"/>
    <property type="match status" value="1"/>
</dbReference>
<dbReference type="InterPro" id="IPR007475">
    <property type="entry name" value="UbiK"/>
</dbReference>
<keyword evidence="1" id="KW-0963">Cytoplasm</keyword>
<comment type="pathway">
    <text evidence="1">Cofactor biosynthesis; ubiquinone biosynthesis.</text>
</comment>
<protein>
    <recommendedName>
        <fullName evidence="1">Ubiquinone biosynthesis accessory factor UbiK</fullName>
    </recommendedName>
</protein>
<dbReference type="STRING" id="490188.SAMN04488068_1134"/>
<comment type="function">
    <text evidence="1">Required for efficient ubiquinone (coenzyme Q) biosynthesis. UbiK is probably an accessory factor of Ubi enzymes and facilitates ubiquinone biosynthesis by acting as an assembly factor, a targeting factor, or both.</text>
</comment>
<organism evidence="2 3">
    <name type="scientific">Hydrocarboniphaga daqingensis</name>
    <dbReference type="NCBI Taxonomy" id="490188"/>
    <lineage>
        <taxon>Bacteria</taxon>
        <taxon>Pseudomonadati</taxon>
        <taxon>Pseudomonadota</taxon>
        <taxon>Gammaproteobacteria</taxon>
        <taxon>Nevskiales</taxon>
        <taxon>Nevskiaceae</taxon>
        <taxon>Hydrocarboniphaga</taxon>
    </lineage>
</organism>
<comment type="subcellular location">
    <subcellularLocation>
        <location evidence="1">Cytoplasm</location>
    </subcellularLocation>
</comment>
<keyword evidence="3" id="KW-1185">Reference proteome</keyword>
<evidence type="ECO:0000256" key="1">
    <source>
        <dbReference type="HAMAP-Rule" id="MF_02216"/>
    </source>
</evidence>
<comment type="similarity">
    <text evidence="1">Belongs to the UbiK family.</text>
</comment>
<evidence type="ECO:0000313" key="2">
    <source>
        <dbReference type="EMBL" id="SHG69432.1"/>
    </source>
</evidence>
<dbReference type="GO" id="GO:0006744">
    <property type="term" value="P:ubiquinone biosynthetic process"/>
    <property type="evidence" value="ECO:0007669"/>
    <property type="project" value="UniProtKB-UniRule"/>
</dbReference>
<dbReference type="PANTHER" id="PTHR38040">
    <property type="entry name" value="UBIQUINONE BIOSYNTHESIS ACCESSORY FACTOR UBIK"/>
    <property type="match status" value="1"/>
</dbReference>
<evidence type="ECO:0000313" key="3">
    <source>
        <dbReference type="Proteomes" id="UP000199758"/>
    </source>
</evidence>
<accession>A0A1M5LWD5</accession>
<dbReference type="EMBL" id="FQWZ01000002">
    <property type="protein sequence ID" value="SHG69432.1"/>
    <property type="molecule type" value="Genomic_DNA"/>
</dbReference>
<dbReference type="RefSeq" id="WP_072895502.1">
    <property type="nucleotide sequence ID" value="NZ_FQWZ01000002.1"/>
</dbReference>
<dbReference type="Proteomes" id="UP000199758">
    <property type="component" value="Unassembled WGS sequence"/>
</dbReference>
<gene>
    <name evidence="1" type="primary">ubiK</name>
    <name evidence="2" type="ORF">SAMN04488068_1134</name>
</gene>
<dbReference type="GO" id="GO:0005829">
    <property type="term" value="C:cytosol"/>
    <property type="evidence" value="ECO:0007669"/>
    <property type="project" value="TreeGrafter"/>
</dbReference>
<name>A0A1M5LWD5_9GAMM</name>
<reference evidence="2 3" key="1">
    <citation type="submission" date="2016-11" db="EMBL/GenBank/DDBJ databases">
        <authorList>
            <person name="Jaros S."/>
            <person name="Januszkiewicz K."/>
            <person name="Wedrychowicz H."/>
        </authorList>
    </citation>
    <scope>NUCLEOTIDE SEQUENCE [LARGE SCALE GENOMIC DNA]</scope>
    <source>
        <strain evidence="2 3">CGMCC 1.7049</strain>
    </source>
</reference>
<keyword evidence="1" id="KW-0831">Ubiquinone biosynthesis</keyword>